<dbReference type="AlphaFoldDB" id="A0A562TUC4"/>
<feature type="domain" description="Protochlamydia outer membrane protein" evidence="1">
    <location>
        <begin position="34"/>
        <end position="279"/>
    </location>
</feature>
<dbReference type="RefSeq" id="WP_144914701.1">
    <property type="nucleotide sequence ID" value="NZ_VLLI01000011.1"/>
</dbReference>
<dbReference type="InterPro" id="IPR053724">
    <property type="entry name" value="OMP_A26_sf"/>
</dbReference>
<dbReference type="InterPro" id="IPR035163">
    <property type="entry name" value="Pom"/>
</dbReference>
<dbReference type="InterPro" id="IPR020080">
    <property type="entry name" value="OM_adhesin/peptidase_omptin"/>
</dbReference>
<dbReference type="Proteomes" id="UP000317010">
    <property type="component" value="Unassembled WGS sequence"/>
</dbReference>
<dbReference type="OrthoDB" id="5566985at2"/>
<accession>A0A562TUC4</accession>
<keyword evidence="3" id="KW-1185">Reference proteome</keyword>
<evidence type="ECO:0000259" key="1">
    <source>
        <dbReference type="Pfam" id="PF17251"/>
    </source>
</evidence>
<dbReference type="Gene3D" id="2.40.128.90">
    <property type="entry name" value="OMPT-like"/>
    <property type="match status" value="1"/>
</dbReference>
<gene>
    <name evidence="2" type="ORF">JN11_03605</name>
</gene>
<comment type="caution">
    <text evidence="2">The sequence shown here is derived from an EMBL/GenBank/DDBJ whole genome shotgun (WGS) entry which is preliminary data.</text>
</comment>
<evidence type="ECO:0000313" key="2">
    <source>
        <dbReference type="EMBL" id="TWI97145.1"/>
    </source>
</evidence>
<evidence type="ECO:0000313" key="3">
    <source>
        <dbReference type="Proteomes" id="UP000317010"/>
    </source>
</evidence>
<dbReference type="SUPFAM" id="SSF69917">
    <property type="entry name" value="OMPT-like"/>
    <property type="match status" value="1"/>
</dbReference>
<proteinExistence type="predicted"/>
<dbReference type="Pfam" id="PF17251">
    <property type="entry name" value="Pom"/>
    <property type="match status" value="1"/>
</dbReference>
<protein>
    <recommendedName>
        <fullName evidence="1">Protochlamydia outer membrane protein domain-containing protein</fullName>
    </recommendedName>
</protein>
<reference evidence="2 3" key="1">
    <citation type="submission" date="2019-07" db="EMBL/GenBank/DDBJ databases">
        <title>Genomic Encyclopedia of Archaeal and Bacterial Type Strains, Phase II (KMG-II): from individual species to whole genera.</title>
        <authorList>
            <person name="Goeker M."/>
        </authorList>
    </citation>
    <scope>NUCLEOTIDE SEQUENCE [LARGE SCALE GENOMIC DNA]</scope>
    <source>
        <strain evidence="2 3">ATCC BAA-1854</strain>
    </source>
</reference>
<sequence>MNKLIKLFCFAFAMTRFISQVCAQDIEQKAQLSFSAGKQQENFNWSIAGNQNGQSPNILSELKWKDVSGTAYSGSLQWNFRKRFSVYGSYNKVDVHSGSVNDMDYGADNRNQPVYTGNFSDNKGYNSQWLAGMGYVVFNNKLFSLIPYVGYGTSQQNLYIIDLTGQFPGLNSSYFTSWKGPFLKVTSSLKIWRGLKLAADITYNQLTYSAHGDWNLIQEFQHPVSYSHMADGYGINANTRLVYNITQNVAVNIGYGYYNWETGNGTDQLYLSTGAVDKTQLNWVYRYGYQITGGVILSM</sequence>
<dbReference type="EMBL" id="VLLI01000011">
    <property type="protein sequence ID" value="TWI97145.1"/>
    <property type="molecule type" value="Genomic_DNA"/>
</dbReference>
<name>A0A562TUC4_9SPHI</name>
<dbReference type="GO" id="GO:0004190">
    <property type="term" value="F:aspartic-type endopeptidase activity"/>
    <property type="evidence" value="ECO:0007669"/>
    <property type="project" value="InterPro"/>
</dbReference>
<organism evidence="2 3">
    <name type="scientific">Mucilaginibacter frigoritolerans</name>
    <dbReference type="NCBI Taxonomy" id="652788"/>
    <lineage>
        <taxon>Bacteria</taxon>
        <taxon>Pseudomonadati</taxon>
        <taxon>Bacteroidota</taxon>
        <taxon>Sphingobacteriia</taxon>
        <taxon>Sphingobacteriales</taxon>
        <taxon>Sphingobacteriaceae</taxon>
        <taxon>Mucilaginibacter</taxon>
    </lineage>
</organism>